<keyword evidence="1" id="KW-1133">Transmembrane helix</keyword>
<evidence type="ECO:0000256" key="1">
    <source>
        <dbReference type="SAM" id="Phobius"/>
    </source>
</evidence>
<feature type="transmembrane region" description="Helical" evidence="1">
    <location>
        <begin position="31"/>
        <end position="50"/>
    </location>
</feature>
<evidence type="ECO:0000313" key="3">
    <source>
        <dbReference type="Proteomes" id="UP000001401"/>
    </source>
</evidence>
<dbReference type="EMBL" id="CP002394">
    <property type="protein sequence ID" value="ADU32183.1"/>
    <property type="molecule type" value="Genomic_DNA"/>
</dbReference>
<dbReference type="STRING" id="649639.Bcell_3949"/>
<keyword evidence="1" id="KW-0472">Membrane</keyword>
<organism evidence="2 3">
    <name type="scientific">Evansella cellulosilytica (strain ATCC 21833 / DSM 2522 / FERM P-1141 / JCM 9156 / N-4)</name>
    <name type="common">Bacillus cellulosilyticus</name>
    <dbReference type="NCBI Taxonomy" id="649639"/>
    <lineage>
        <taxon>Bacteria</taxon>
        <taxon>Bacillati</taxon>
        <taxon>Bacillota</taxon>
        <taxon>Bacilli</taxon>
        <taxon>Bacillales</taxon>
        <taxon>Bacillaceae</taxon>
        <taxon>Evansella</taxon>
    </lineage>
</organism>
<keyword evidence="1" id="KW-0812">Transmembrane</keyword>
<dbReference type="Proteomes" id="UP000001401">
    <property type="component" value="Chromosome"/>
</dbReference>
<dbReference type="AlphaFoldDB" id="E6TVQ5"/>
<reference evidence="2 3" key="1">
    <citation type="submission" date="2010-12" db="EMBL/GenBank/DDBJ databases">
        <title>Complete sequence of Bacillus cellulosilyticus DSM 2522.</title>
        <authorList>
            <consortium name="US DOE Joint Genome Institute"/>
            <person name="Lucas S."/>
            <person name="Copeland A."/>
            <person name="Lapidus A."/>
            <person name="Cheng J.-F."/>
            <person name="Bruce D."/>
            <person name="Goodwin L."/>
            <person name="Pitluck S."/>
            <person name="Chertkov O."/>
            <person name="Detter J.C."/>
            <person name="Han C."/>
            <person name="Tapia R."/>
            <person name="Land M."/>
            <person name="Hauser L."/>
            <person name="Jeffries C."/>
            <person name="Kyrpides N."/>
            <person name="Ivanova N."/>
            <person name="Mikhailova N."/>
            <person name="Brumm P."/>
            <person name="Mead D."/>
            <person name="Woyke T."/>
        </authorList>
    </citation>
    <scope>NUCLEOTIDE SEQUENCE [LARGE SCALE GENOMIC DNA]</scope>
    <source>
        <strain evidence="3">ATCC 21833 / DSM 2522 / FERM P-1141 / JCM 9156 / N-4</strain>
    </source>
</reference>
<evidence type="ECO:0000313" key="2">
    <source>
        <dbReference type="EMBL" id="ADU32183.1"/>
    </source>
</evidence>
<dbReference type="RefSeq" id="WP_013490513.1">
    <property type="nucleotide sequence ID" value="NC_014829.1"/>
</dbReference>
<name>E6TVQ5_EVAC2</name>
<keyword evidence="3" id="KW-1185">Reference proteome</keyword>
<accession>E6TVQ5</accession>
<dbReference type="HOGENOM" id="CLU_3022212_0_0_9"/>
<sequence>MSLGRYLLFAVPIYLLVFIFIGLFVENQNLYSILLALGSGLMVIIGKKMIVNRLK</sequence>
<protein>
    <submittedName>
        <fullName evidence="2">Uncharacterized protein</fullName>
    </submittedName>
</protein>
<gene>
    <name evidence="2" type="ordered locus">Bcell_3949</name>
</gene>
<dbReference type="KEGG" id="bco:Bcell_3949"/>
<proteinExistence type="predicted"/>
<feature type="transmembrane region" description="Helical" evidence="1">
    <location>
        <begin position="7"/>
        <end position="25"/>
    </location>
</feature>